<dbReference type="Gene3D" id="1.25.40.10">
    <property type="entry name" value="Tetratricopeptide repeat domain"/>
    <property type="match status" value="2"/>
</dbReference>
<evidence type="ECO:0000256" key="7">
    <source>
        <dbReference type="ARBA" id="ARBA00022840"/>
    </source>
</evidence>
<comment type="caution">
    <text evidence="13">The sequence shown here is derived from an EMBL/GenBank/DDBJ whole genome shotgun (WGS) entry which is preliminary data.</text>
</comment>
<dbReference type="EMBL" id="JAUHJS010000006">
    <property type="protein sequence ID" value="MDN4166207.1"/>
    <property type="molecule type" value="Genomic_DNA"/>
</dbReference>
<dbReference type="InterPro" id="IPR036890">
    <property type="entry name" value="HATPase_C_sf"/>
</dbReference>
<keyword evidence="8" id="KW-0902">Two-component regulatory system</keyword>
<dbReference type="Pfam" id="PF13424">
    <property type="entry name" value="TPR_12"/>
    <property type="match status" value="2"/>
</dbReference>
<organism evidence="13 14">
    <name type="scientific">Shiella aurantiaca</name>
    <dbReference type="NCBI Taxonomy" id="3058365"/>
    <lineage>
        <taxon>Bacteria</taxon>
        <taxon>Pseudomonadati</taxon>
        <taxon>Bacteroidota</taxon>
        <taxon>Cytophagia</taxon>
        <taxon>Cytophagales</taxon>
        <taxon>Shiellaceae</taxon>
        <taxon>Shiella</taxon>
    </lineage>
</organism>
<dbReference type="GO" id="GO:0016301">
    <property type="term" value="F:kinase activity"/>
    <property type="evidence" value="ECO:0007669"/>
    <property type="project" value="UniProtKB-KW"/>
</dbReference>
<evidence type="ECO:0000313" key="14">
    <source>
        <dbReference type="Proteomes" id="UP001168552"/>
    </source>
</evidence>
<keyword evidence="3" id="KW-0597">Phosphoprotein</keyword>
<keyword evidence="11" id="KW-0812">Transmembrane</keyword>
<keyword evidence="5" id="KW-0547">Nucleotide-binding</keyword>
<keyword evidence="11" id="KW-0472">Membrane</keyword>
<dbReference type="PROSITE" id="PS50005">
    <property type="entry name" value="TPR"/>
    <property type="match status" value="2"/>
</dbReference>
<name>A0ABT8F6W0_9BACT</name>
<feature type="domain" description="Histidine kinase" evidence="12">
    <location>
        <begin position="414"/>
        <end position="592"/>
    </location>
</feature>
<evidence type="ECO:0000256" key="10">
    <source>
        <dbReference type="SAM" id="Coils"/>
    </source>
</evidence>
<dbReference type="SUPFAM" id="SSF55874">
    <property type="entry name" value="ATPase domain of HSP90 chaperone/DNA topoisomerase II/histidine kinase"/>
    <property type="match status" value="1"/>
</dbReference>
<accession>A0ABT8F6W0</accession>
<dbReference type="PANTHER" id="PTHR24421:SF10">
    <property type="entry name" value="NITRATE_NITRITE SENSOR PROTEIN NARQ"/>
    <property type="match status" value="1"/>
</dbReference>
<dbReference type="PANTHER" id="PTHR24421">
    <property type="entry name" value="NITRATE/NITRITE SENSOR PROTEIN NARX-RELATED"/>
    <property type="match status" value="1"/>
</dbReference>
<dbReference type="InterPro" id="IPR011712">
    <property type="entry name" value="Sig_transdc_His_kin_sub3_dim/P"/>
</dbReference>
<reference evidence="13" key="1">
    <citation type="submission" date="2023-06" db="EMBL/GenBank/DDBJ databases">
        <title>Cytophagales bacterium Strain LB-30, isolated from soil.</title>
        <authorList>
            <person name="Liu B."/>
        </authorList>
    </citation>
    <scope>NUCLEOTIDE SEQUENCE</scope>
    <source>
        <strain evidence="13">LB-30</strain>
    </source>
</reference>
<dbReference type="SMART" id="SM00028">
    <property type="entry name" value="TPR"/>
    <property type="match status" value="4"/>
</dbReference>
<sequence>MRVILLVFLIILGMKSYAQSPSASDSLLQVVESQKGYPQKMELLQNHIGEIYTTAFDETIRLSQFGYALARVQNDSLNMGDFLRLIGLSYGKKGNIDSASHYYYQALKILEPTGDVKKLGLLYDDLARMYRKLRQAERALDFYDRALQLYQKANDLEGIARIYNESGVVYRDEGQYQIANERFEKSLQLQRQRGDSVGIGYSLEFLGYNQLLIKNYPLAESYLKQALAVRQKLNDAFALMLNYTALGEFYKETQQYSVSNQYFTESNTIAQRIGFLDIQQYNYEQIMTNHEALNNYEGAYRSLKKFKSIYDSLYNAQKLKDVEELAAKYETEKKEVQIKNQQLLLEREKKEKYLYITILAIGLLLLGSVVLGIINRNRHRTKLLLQEQKELALQKVMEAEEKERSRIAKDLHDGVVQELTALKHQLSSFAQVNETADFQSLEQQASAVANEVRNIAYQMMPLTLKEFGLEKALETLFERVLPNQSISFDLTVRGLESRLAEPIETHVYRICQELLQNASKHSKADYVSLLVSQKDHRLTIRFEDNGIGFNPINVQKGIGLNSLQSRIDLLKASLTFESGQAKGTIIHISVPV</sequence>
<evidence type="ECO:0000256" key="4">
    <source>
        <dbReference type="ARBA" id="ARBA00022679"/>
    </source>
</evidence>
<keyword evidence="11" id="KW-1133">Transmembrane helix</keyword>
<feature type="transmembrane region" description="Helical" evidence="11">
    <location>
        <begin position="353"/>
        <end position="374"/>
    </location>
</feature>
<evidence type="ECO:0000256" key="3">
    <source>
        <dbReference type="ARBA" id="ARBA00022553"/>
    </source>
</evidence>
<evidence type="ECO:0000256" key="2">
    <source>
        <dbReference type="ARBA" id="ARBA00012438"/>
    </source>
</evidence>
<evidence type="ECO:0000256" key="9">
    <source>
        <dbReference type="PROSITE-ProRule" id="PRU00339"/>
    </source>
</evidence>
<evidence type="ECO:0000256" key="6">
    <source>
        <dbReference type="ARBA" id="ARBA00022777"/>
    </source>
</evidence>
<evidence type="ECO:0000256" key="11">
    <source>
        <dbReference type="SAM" id="Phobius"/>
    </source>
</evidence>
<evidence type="ECO:0000256" key="1">
    <source>
        <dbReference type="ARBA" id="ARBA00000085"/>
    </source>
</evidence>
<keyword evidence="7" id="KW-0067">ATP-binding</keyword>
<dbReference type="Gene3D" id="3.30.565.10">
    <property type="entry name" value="Histidine kinase-like ATPase, C-terminal domain"/>
    <property type="match status" value="1"/>
</dbReference>
<keyword evidence="6 13" id="KW-0418">Kinase</keyword>
<evidence type="ECO:0000259" key="12">
    <source>
        <dbReference type="PROSITE" id="PS50109"/>
    </source>
</evidence>
<dbReference type="InterPro" id="IPR005467">
    <property type="entry name" value="His_kinase_dom"/>
</dbReference>
<dbReference type="RefSeq" id="WP_320004743.1">
    <property type="nucleotide sequence ID" value="NZ_JAUHJS010000006.1"/>
</dbReference>
<dbReference type="Pfam" id="PF02518">
    <property type="entry name" value="HATPase_c"/>
    <property type="match status" value="1"/>
</dbReference>
<feature type="coiled-coil region" evidence="10">
    <location>
        <begin position="315"/>
        <end position="351"/>
    </location>
</feature>
<dbReference type="InterPro" id="IPR050482">
    <property type="entry name" value="Sensor_HK_TwoCompSys"/>
</dbReference>
<dbReference type="EC" id="2.7.13.3" evidence="2"/>
<keyword evidence="9" id="KW-0802">TPR repeat</keyword>
<feature type="repeat" description="TPR" evidence="9">
    <location>
        <begin position="120"/>
        <end position="153"/>
    </location>
</feature>
<dbReference type="PROSITE" id="PS50109">
    <property type="entry name" value="HIS_KIN"/>
    <property type="match status" value="1"/>
</dbReference>
<protein>
    <recommendedName>
        <fullName evidence="2">histidine kinase</fullName>
        <ecNumber evidence="2">2.7.13.3</ecNumber>
    </recommendedName>
</protein>
<evidence type="ECO:0000313" key="13">
    <source>
        <dbReference type="EMBL" id="MDN4166207.1"/>
    </source>
</evidence>
<feature type="coiled-coil region" evidence="10">
    <location>
        <begin position="126"/>
        <end position="153"/>
    </location>
</feature>
<dbReference type="SUPFAM" id="SSF48452">
    <property type="entry name" value="TPR-like"/>
    <property type="match status" value="2"/>
</dbReference>
<dbReference type="SMART" id="SM00387">
    <property type="entry name" value="HATPase_c"/>
    <property type="match status" value="1"/>
</dbReference>
<dbReference type="InterPro" id="IPR003594">
    <property type="entry name" value="HATPase_dom"/>
</dbReference>
<dbReference type="Gene3D" id="1.20.5.1930">
    <property type="match status" value="1"/>
</dbReference>
<dbReference type="InterPro" id="IPR019734">
    <property type="entry name" value="TPR_rpt"/>
</dbReference>
<keyword evidence="10" id="KW-0175">Coiled coil</keyword>
<dbReference type="Pfam" id="PF07730">
    <property type="entry name" value="HisKA_3"/>
    <property type="match status" value="1"/>
</dbReference>
<dbReference type="InterPro" id="IPR011990">
    <property type="entry name" value="TPR-like_helical_dom_sf"/>
</dbReference>
<dbReference type="CDD" id="cd16917">
    <property type="entry name" value="HATPase_UhpB-NarQ-NarX-like"/>
    <property type="match status" value="1"/>
</dbReference>
<comment type="catalytic activity">
    <reaction evidence="1">
        <text>ATP + protein L-histidine = ADP + protein N-phospho-L-histidine.</text>
        <dbReference type="EC" id="2.7.13.3"/>
    </reaction>
</comment>
<gene>
    <name evidence="13" type="ORF">QWY31_11890</name>
</gene>
<feature type="repeat" description="TPR" evidence="9">
    <location>
        <begin position="160"/>
        <end position="193"/>
    </location>
</feature>
<keyword evidence="14" id="KW-1185">Reference proteome</keyword>
<keyword evidence="4" id="KW-0808">Transferase</keyword>
<evidence type="ECO:0000256" key="8">
    <source>
        <dbReference type="ARBA" id="ARBA00023012"/>
    </source>
</evidence>
<proteinExistence type="predicted"/>
<evidence type="ECO:0000256" key="5">
    <source>
        <dbReference type="ARBA" id="ARBA00022741"/>
    </source>
</evidence>
<dbReference type="Proteomes" id="UP001168552">
    <property type="component" value="Unassembled WGS sequence"/>
</dbReference>